<organism evidence="2 3">
    <name type="scientific">Hymenobacter glaciei</name>
    <dbReference type="NCBI Taxonomy" id="877209"/>
    <lineage>
        <taxon>Bacteria</taxon>
        <taxon>Pseudomonadati</taxon>
        <taxon>Bacteroidota</taxon>
        <taxon>Cytophagia</taxon>
        <taxon>Cytophagales</taxon>
        <taxon>Hymenobacteraceae</taxon>
        <taxon>Hymenobacter</taxon>
    </lineage>
</organism>
<proteinExistence type="predicted"/>
<keyword evidence="3" id="KW-1185">Reference proteome</keyword>
<dbReference type="EMBL" id="BAABDK010000035">
    <property type="protein sequence ID" value="GAA4056235.1"/>
    <property type="molecule type" value="Genomic_DNA"/>
</dbReference>
<dbReference type="RefSeq" id="WP_345060008.1">
    <property type="nucleotide sequence ID" value="NZ_BAABDK010000035.1"/>
</dbReference>
<dbReference type="Pfam" id="PF09346">
    <property type="entry name" value="SMI1_KNR4"/>
    <property type="match status" value="1"/>
</dbReference>
<evidence type="ECO:0000259" key="1">
    <source>
        <dbReference type="Pfam" id="PF09346"/>
    </source>
</evidence>
<gene>
    <name evidence="2" type="ORF">GCM10022409_49410</name>
</gene>
<evidence type="ECO:0000313" key="2">
    <source>
        <dbReference type="EMBL" id="GAA4056235.1"/>
    </source>
</evidence>
<dbReference type="InterPro" id="IPR037883">
    <property type="entry name" value="Knr4/Smi1-like_sf"/>
</dbReference>
<sequence length="204" mass="22751">MHLPEALRLIQTFWQEPVWPFQPAPTAETELARLRQEFREPLPPALEEYLRQAAPAEAVMLATVGNPFDVYSLAQMGRFQDGYTFNSVTQQPLNDWPAHWFMFANEGGDPVIVDLQAANGAVIQLRHGAGNWETSAAIAGSIGQFLLCGAALQHALHELGGDDPIIDDENGFQLVPEAAAWLFPHMREWAGPYYEEWCSAFDNS</sequence>
<name>A0ABP7UZL3_9BACT</name>
<feature type="domain" description="Knr4/Smi1-like" evidence="1">
    <location>
        <begin position="26"/>
        <end position="146"/>
    </location>
</feature>
<protein>
    <recommendedName>
        <fullName evidence="1">Knr4/Smi1-like domain-containing protein</fullName>
    </recommendedName>
</protein>
<dbReference type="InterPro" id="IPR018958">
    <property type="entry name" value="Knr4/Smi1-like_dom"/>
</dbReference>
<reference evidence="3" key="1">
    <citation type="journal article" date="2019" name="Int. J. Syst. Evol. Microbiol.">
        <title>The Global Catalogue of Microorganisms (GCM) 10K type strain sequencing project: providing services to taxonomists for standard genome sequencing and annotation.</title>
        <authorList>
            <consortium name="The Broad Institute Genomics Platform"/>
            <consortium name="The Broad Institute Genome Sequencing Center for Infectious Disease"/>
            <person name="Wu L."/>
            <person name="Ma J."/>
        </authorList>
    </citation>
    <scope>NUCLEOTIDE SEQUENCE [LARGE SCALE GENOMIC DNA]</scope>
    <source>
        <strain evidence="3">JCM 17225</strain>
    </source>
</reference>
<comment type="caution">
    <text evidence="2">The sequence shown here is derived from an EMBL/GenBank/DDBJ whole genome shotgun (WGS) entry which is preliminary data.</text>
</comment>
<dbReference type="SUPFAM" id="SSF160631">
    <property type="entry name" value="SMI1/KNR4-like"/>
    <property type="match status" value="1"/>
</dbReference>
<accession>A0ABP7UZL3</accession>
<dbReference type="Proteomes" id="UP001501469">
    <property type="component" value="Unassembled WGS sequence"/>
</dbReference>
<evidence type="ECO:0000313" key="3">
    <source>
        <dbReference type="Proteomes" id="UP001501469"/>
    </source>
</evidence>